<feature type="compositionally biased region" description="Basic and acidic residues" evidence="1">
    <location>
        <begin position="22"/>
        <end position="35"/>
    </location>
</feature>
<name>A0A218MMX2_9VIRU</name>
<feature type="compositionally biased region" description="Basic and acidic residues" evidence="1">
    <location>
        <begin position="54"/>
        <end position="74"/>
    </location>
</feature>
<evidence type="ECO:0000256" key="1">
    <source>
        <dbReference type="SAM" id="MobiDB-lite"/>
    </source>
</evidence>
<sequence length="301" mass="34367">MAELAEVQPVKTAGFVSQRKTKNQERIEKDEKELQELLSESEGEGLQEGTQEQQDTKSSETSKEDEVQDKDLSKEELSFKKRYGDIRRHMASKEKEFQARIEALEGQLDKATKNELVLPKSDEEIGEWAKQYPDVAAIVETIADKKAKERSQDLDDRVKQIEEMRYTATRDKAEAELMALHPDFADIRESDEFHDWAEAQPKWVQDALYENADDAKSTARVIDLYKSDKGITKSKSKSDKNAASAVNTRSRSTPVSDETKGQWTETQVEKMSDREYAKHSEEIMESIRSGKFVYDISGAAR</sequence>
<feature type="region of interest" description="Disordered" evidence="1">
    <location>
        <begin position="1"/>
        <end position="74"/>
    </location>
</feature>
<accession>A0A218MMX2</accession>
<proteinExistence type="predicted"/>
<organism evidence="2">
    <name type="scientific">uncultured virus</name>
    <dbReference type="NCBI Taxonomy" id="340016"/>
    <lineage>
        <taxon>Viruses</taxon>
        <taxon>environmental samples</taxon>
    </lineage>
</organism>
<feature type="region of interest" description="Disordered" evidence="1">
    <location>
        <begin position="231"/>
        <end position="278"/>
    </location>
</feature>
<dbReference type="EMBL" id="KY052845">
    <property type="protein sequence ID" value="ASF00608.1"/>
    <property type="molecule type" value="Genomic_DNA"/>
</dbReference>
<evidence type="ECO:0000313" key="2">
    <source>
        <dbReference type="EMBL" id="ASF00608.1"/>
    </source>
</evidence>
<protein>
    <submittedName>
        <fullName evidence="2">Uncharacterized protein</fullName>
    </submittedName>
</protein>
<reference evidence="2" key="1">
    <citation type="submission" date="2016-10" db="EMBL/GenBank/DDBJ databases">
        <authorList>
            <person name="Varghese N."/>
        </authorList>
    </citation>
    <scope>NUCLEOTIDE SEQUENCE</scope>
</reference>
<reference evidence="2" key="2">
    <citation type="journal article" date="2017" name="Nat. Commun.">
        <title>Single-virus genomics reveals hidden cosmopolitan and abundant viruses.</title>
        <authorList>
            <person name="Martinez-Hernandez F."/>
            <person name="Fornas O."/>
            <person name="Lluesma Gomez M."/>
            <person name="Bolduc B."/>
            <person name="de la Cruz Pena M.J."/>
            <person name="Martinez J.M."/>
            <person name="Anton J."/>
            <person name="Gasol J.M."/>
            <person name="Rosselli R."/>
            <person name="Rodriguez-Valera F."/>
            <person name="Sullivan M.B."/>
            <person name="Acinas S.G."/>
            <person name="Martinez-Garcia M."/>
        </authorList>
    </citation>
    <scope>NUCLEOTIDE SEQUENCE</scope>
</reference>
<feature type="compositionally biased region" description="Basic and acidic residues" evidence="1">
    <location>
        <begin position="231"/>
        <end position="240"/>
    </location>
</feature>
<feature type="compositionally biased region" description="Basic and acidic residues" evidence="1">
    <location>
        <begin position="267"/>
        <end position="278"/>
    </location>
</feature>
<feature type="compositionally biased region" description="Polar residues" evidence="1">
    <location>
        <begin position="246"/>
        <end position="266"/>
    </location>
</feature>